<dbReference type="OrthoDB" id="10633820at2759"/>
<dbReference type="GeneID" id="9837321"/>
<reference evidence="2 3" key="2">
    <citation type="journal article" date="2014" name="BMC Genomics">
        <title>An improved genome of the model marine alga Ostreococcus tauri unfolds by assessing Illumina de novo assemblies.</title>
        <authorList>
            <person name="Blanc-Mathieu R."/>
            <person name="Verhelst B."/>
            <person name="Derelle E."/>
            <person name="Rombauts S."/>
            <person name="Bouget F.Y."/>
            <person name="Carre I."/>
            <person name="Chateau A."/>
            <person name="Eyre-Walker A."/>
            <person name="Grimsley N."/>
            <person name="Moreau H."/>
            <person name="Piegu B."/>
            <person name="Rivals E."/>
            <person name="Schackwitz W."/>
            <person name="Van de Peer Y."/>
            <person name="Piganeau G."/>
        </authorList>
    </citation>
    <scope>NUCLEOTIDE SEQUENCE [LARGE SCALE GENOMIC DNA]</scope>
    <source>
        <strain evidence="3">OTTH 0595 / CCAP 157/2 / RCC745</strain>
    </source>
</reference>
<sequence>MNDKTPSSGTQTLFYSPCGDDLASSLSVGFAKTLGTAGTTDSATTTAPRGLAMRSIGRILRQGVSAFRPFARVTPKVAGSEKGGRFAAAAVSKPKLSVQTRSTSAHNFLGVFESPHRDENAHGPRAGPSTADEREIEANAFVEVNLDENARRVATRQIKTPLNNVTKGRVSKTRRAVNDTSKRRKRSVPLREGETRTCAKCGVRGGSKIHWRHSYDENSDFALGADLCDKCGKQQSRMLQARKKQGTSNMR</sequence>
<organism evidence="2 3">
    <name type="scientific">Ostreococcus tauri</name>
    <name type="common">Marine green alga</name>
    <dbReference type="NCBI Taxonomy" id="70448"/>
    <lineage>
        <taxon>Eukaryota</taxon>
        <taxon>Viridiplantae</taxon>
        <taxon>Chlorophyta</taxon>
        <taxon>Mamiellophyceae</taxon>
        <taxon>Mamiellales</taxon>
        <taxon>Bathycoccaceae</taxon>
        <taxon>Ostreococcus</taxon>
    </lineage>
</organism>
<evidence type="ECO:0000313" key="3">
    <source>
        <dbReference type="Proteomes" id="UP000009170"/>
    </source>
</evidence>
<keyword evidence="3" id="KW-1185">Reference proteome</keyword>
<reference evidence="3" key="1">
    <citation type="journal article" date="2006" name="Proc. Natl. Acad. Sci. U.S.A.">
        <title>Genome analysis of the smallest free-living eukaryote Ostreococcus tauri unveils many unique features.</title>
        <authorList>
            <person name="Derelle E."/>
            <person name="Ferraz C."/>
            <person name="Rombauts S."/>
            <person name="Rouze P."/>
            <person name="Worden A.Z."/>
            <person name="Robbens S."/>
            <person name="Partensky F."/>
            <person name="Degroeve S."/>
            <person name="Echeynie S."/>
            <person name="Cooke R."/>
            <person name="Saeys Y."/>
            <person name="Wuyts J."/>
            <person name="Jabbari K."/>
            <person name="Bowler C."/>
            <person name="Panaud O."/>
            <person name="Piegu B."/>
            <person name="Ball S.G."/>
            <person name="Ral J.-P."/>
            <person name="Bouget F.-Y."/>
            <person name="Piganeau G."/>
            <person name="De Baets B."/>
            <person name="Picard A."/>
            <person name="Delseny M."/>
            <person name="Demaille J."/>
            <person name="Van de Peer Y."/>
            <person name="Moreau H."/>
        </authorList>
    </citation>
    <scope>NUCLEOTIDE SEQUENCE [LARGE SCALE GENOMIC DNA]</scope>
    <source>
        <strain evidence="3">OTTH 0595 / CCAP 157/2 / RCC745</strain>
    </source>
</reference>
<feature type="region of interest" description="Disordered" evidence="1">
    <location>
        <begin position="168"/>
        <end position="192"/>
    </location>
</feature>
<dbReference type="Proteomes" id="UP000009170">
    <property type="component" value="Unassembled WGS sequence"/>
</dbReference>
<dbReference type="KEGG" id="ota:OT_ostta07g00670"/>
<protein>
    <submittedName>
        <fullName evidence="2">Unnamed product</fullName>
    </submittedName>
</protein>
<dbReference type="RefSeq" id="XP_003080169.2">
    <property type="nucleotide sequence ID" value="XM_003080121.2"/>
</dbReference>
<evidence type="ECO:0000313" key="2">
    <source>
        <dbReference type="EMBL" id="CEF98591.1"/>
    </source>
</evidence>
<proteinExistence type="predicted"/>
<evidence type="ECO:0000256" key="1">
    <source>
        <dbReference type="SAM" id="MobiDB-lite"/>
    </source>
</evidence>
<gene>
    <name evidence="2" type="ORF">OT_ostta07g00670</name>
</gene>
<accession>A0A090M312</accession>
<comment type="caution">
    <text evidence="2">The sequence shown here is derived from an EMBL/GenBank/DDBJ whole genome shotgun (WGS) entry which is preliminary data.</text>
</comment>
<name>A0A090M312_OSTTA</name>
<dbReference type="InParanoid" id="A0A090M312"/>
<dbReference type="EMBL" id="CAID01000007">
    <property type="protein sequence ID" value="CEF98591.1"/>
    <property type="molecule type" value="Genomic_DNA"/>
</dbReference>
<dbReference type="AlphaFoldDB" id="A0A090M312"/>